<comment type="subcellular location">
    <subcellularLocation>
        <location evidence="2">Cell inner membrane</location>
        <topology evidence="2">Multi-pass membrane protein</topology>
    </subcellularLocation>
</comment>
<evidence type="ECO:0000256" key="11">
    <source>
        <dbReference type="ARBA" id="ARBA00023136"/>
    </source>
</evidence>
<sequence>MKRIGLLRASWLVLRKDWQIEWRTRARLTALIFFALSTLLLFSFAMGPDINALRAHAPGYLWLGLLFASTLSLGESFRVESENNALTGLVLAPVDPRAIFIGKVFGNATLLFGLALVLLPVTVALYDVDLLHAPLQLLLVLFLGVVGISAPGIVYSAISANARARDVMLPLLMFPILMPLLLAAVSATRFTLMPDAQEQLPSWLKLLTAFDLIYLSVGFLVFPKVVEEE</sequence>
<dbReference type="EMBL" id="QFQP01000003">
    <property type="protein sequence ID" value="PZR16684.1"/>
    <property type="molecule type" value="Genomic_DNA"/>
</dbReference>
<name>A0A2W5VLE6_9BACT</name>
<evidence type="ECO:0000313" key="14">
    <source>
        <dbReference type="Proteomes" id="UP000249061"/>
    </source>
</evidence>
<dbReference type="GO" id="GO:0017004">
    <property type="term" value="P:cytochrome complex assembly"/>
    <property type="evidence" value="ECO:0007669"/>
    <property type="project" value="UniProtKB-KW"/>
</dbReference>
<feature type="transmembrane region" description="Helical" evidence="12">
    <location>
        <begin position="28"/>
        <end position="47"/>
    </location>
</feature>
<keyword evidence="6" id="KW-1003">Cell membrane</keyword>
<keyword evidence="7" id="KW-0997">Cell inner membrane</keyword>
<keyword evidence="11 12" id="KW-0472">Membrane</keyword>
<dbReference type="Pfam" id="PF03379">
    <property type="entry name" value="CcmB"/>
    <property type="match status" value="1"/>
</dbReference>
<feature type="transmembrane region" description="Helical" evidence="12">
    <location>
        <begin position="167"/>
        <end position="190"/>
    </location>
</feature>
<evidence type="ECO:0000256" key="1">
    <source>
        <dbReference type="ARBA" id="ARBA00002442"/>
    </source>
</evidence>
<evidence type="ECO:0000256" key="6">
    <source>
        <dbReference type="ARBA" id="ARBA00022475"/>
    </source>
</evidence>
<reference evidence="13 14" key="1">
    <citation type="submission" date="2017-08" db="EMBL/GenBank/DDBJ databases">
        <title>Infants hospitalized years apart are colonized by the same room-sourced microbial strains.</title>
        <authorList>
            <person name="Brooks B."/>
            <person name="Olm M.R."/>
            <person name="Firek B.A."/>
            <person name="Baker R."/>
            <person name="Thomas B.C."/>
            <person name="Morowitz M.J."/>
            <person name="Banfield J.F."/>
        </authorList>
    </citation>
    <scope>NUCLEOTIDE SEQUENCE [LARGE SCALE GENOMIC DNA]</scope>
    <source>
        <strain evidence="13">S2_003_000_R2_14</strain>
    </source>
</reference>
<protein>
    <recommendedName>
        <fullName evidence="4">Heme exporter protein B</fullName>
    </recommendedName>
</protein>
<evidence type="ECO:0000313" key="13">
    <source>
        <dbReference type="EMBL" id="PZR16684.1"/>
    </source>
</evidence>
<dbReference type="AlphaFoldDB" id="A0A2W5VLE6"/>
<organism evidence="13 14">
    <name type="scientific">Archangium gephyra</name>
    <dbReference type="NCBI Taxonomy" id="48"/>
    <lineage>
        <taxon>Bacteria</taxon>
        <taxon>Pseudomonadati</taxon>
        <taxon>Myxococcota</taxon>
        <taxon>Myxococcia</taxon>
        <taxon>Myxococcales</taxon>
        <taxon>Cystobacterineae</taxon>
        <taxon>Archangiaceae</taxon>
        <taxon>Archangium</taxon>
    </lineage>
</organism>
<dbReference type="GO" id="GO:0005886">
    <property type="term" value="C:plasma membrane"/>
    <property type="evidence" value="ECO:0007669"/>
    <property type="project" value="UniProtKB-SubCell"/>
</dbReference>
<evidence type="ECO:0000256" key="3">
    <source>
        <dbReference type="ARBA" id="ARBA00010544"/>
    </source>
</evidence>
<dbReference type="PANTHER" id="PTHR30070">
    <property type="entry name" value="HEME EXPORTER PROTEIN B"/>
    <property type="match status" value="1"/>
</dbReference>
<feature type="transmembrane region" description="Helical" evidence="12">
    <location>
        <begin position="135"/>
        <end position="155"/>
    </location>
</feature>
<dbReference type="PANTHER" id="PTHR30070:SF1">
    <property type="entry name" value="CYTOCHROME C BIOGENESIS B-RELATED"/>
    <property type="match status" value="1"/>
</dbReference>
<evidence type="ECO:0000256" key="8">
    <source>
        <dbReference type="ARBA" id="ARBA00022692"/>
    </source>
</evidence>
<comment type="similarity">
    <text evidence="3">Belongs to the CcmB/CycW/HelB family.</text>
</comment>
<dbReference type="InterPro" id="IPR003544">
    <property type="entry name" value="Cyt_c_biogenesis_CcmB"/>
</dbReference>
<evidence type="ECO:0000256" key="2">
    <source>
        <dbReference type="ARBA" id="ARBA00004429"/>
    </source>
</evidence>
<evidence type="ECO:0000256" key="5">
    <source>
        <dbReference type="ARBA" id="ARBA00022448"/>
    </source>
</evidence>
<accession>A0A2W5VLE6</accession>
<dbReference type="InterPro" id="IPR026031">
    <property type="entry name" value="Cyt_c_CcmB_bac"/>
</dbReference>
<feature type="transmembrane region" description="Helical" evidence="12">
    <location>
        <begin position="59"/>
        <end position="77"/>
    </location>
</feature>
<comment type="caution">
    <text evidence="13">The sequence shown here is derived from an EMBL/GenBank/DDBJ whole genome shotgun (WGS) entry which is preliminary data.</text>
</comment>
<dbReference type="PRINTS" id="PR01414">
    <property type="entry name" value="CCMBBIOGNSIS"/>
</dbReference>
<gene>
    <name evidence="13" type="ORF">DI536_05885</name>
</gene>
<dbReference type="GO" id="GO:1903607">
    <property type="term" value="P:cytochrome c biosynthetic process"/>
    <property type="evidence" value="ECO:0007669"/>
    <property type="project" value="TreeGrafter"/>
</dbReference>
<feature type="transmembrane region" description="Helical" evidence="12">
    <location>
        <begin position="98"/>
        <end position="123"/>
    </location>
</feature>
<feature type="transmembrane region" description="Helical" evidence="12">
    <location>
        <begin position="202"/>
        <end position="222"/>
    </location>
</feature>
<dbReference type="GO" id="GO:0015232">
    <property type="term" value="F:heme transmembrane transporter activity"/>
    <property type="evidence" value="ECO:0007669"/>
    <property type="project" value="InterPro"/>
</dbReference>
<dbReference type="Proteomes" id="UP000249061">
    <property type="component" value="Unassembled WGS sequence"/>
</dbReference>
<keyword evidence="5" id="KW-0813">Transport</keyword>
<dbReference type="PIRSF" id="PIRSF002764">
    <property type="entry name" value="CcmB"/>
    <property type="match status" value="1"/>
</dbReference>
<evidence type="ECO:0000256" key="4">
    <source>
        <dbReference type="ARBA" id="ARBA00016452"/>
    </source>
</evidence>
<evidence type="ECO:0000256" key="12">
    <source>
        <dbReference type="SAM" id="Phobius"/>
    </source>
</evidence>
<evidence type="ECO:0000256" key="10">
    <source>
        <dbReference type="ARBA" id="ARBA00022989"/>
    </source>
</evidence>
<evidence type="ECO:0000256" key="7">
    <source>
        <dbReference type="ARBA" id="ARBA00022519"/>
    </source>
</evidence>
<comment type="function">
    <text evidence="1">Required for the export of heme to the periplasm for the biogenesis of c-type cytochromes.</text>
</comment>
<keyword evidence="10 12" id="KW-1133">Transmembrane helix</keyword>
<evidence type="ECO:0000256" key="9">
    <source>
        <dbReference type="ARBA" id="ARBA00022748"/>
    </source>
</evidence>
<proteinExistence type="inferred from homology"/>
<keyword evidence="9" id="KW-0201">Cytochrome c-type biogenesis</keyword>
<keyword evidence="8 12" id="KW-0812">Transmembrane</keyword>